<evidence type="ECO:0000256" key="1">
    <source>
        <dbReference type="ARBA" id="ARBA00009477"/>
    </source>
</evidence>
<dbReference type="InterPro" id="IPR058792">
    <property type="entry name" value="Beta-barrel_RND_2"/>
</dbReference>
<protein>
    <submittedName>
        <fullName evidence="6">RND transporter</fullName>
    </submittedName>
</protein>
<dbReference type="RefSeq" id="WP_246598980.1">
    <property type="nucleotide sequence ID" value="NZ_AP019782.1"/>
</dbReference>
<proteinExistence type="inferred from homology"/>
<comment type="similarity">
    <text evidence="1">Belongs to the membrane fusion protein (MFP) (TC 8.A.1) family.</text>
</comment>
<dbReference type="Proteomes" id="UP000824988">
    <property type="component" value="Chromosome"/>
</dbReference>
<evidence type="ECO:0000256" key="2">
    <source>
        <dbReference type="SAM" id="Coils"/>
    </source>
</evidence>
<evidence type="ECO:0000313" key="7">
    <source>
        <dbReference type="Proteomes" id="UP000824988"/>
    </source>
</evidence>
<dbReference type="AlphaFoldDB" id="A0A8D4VQK0"/>
<evidence type="ECO:0000259" key="4">
    <source>
        <dbReference type="Pfam" id="PF25917"/>
    </source>
</evidence>
<dbReference type="GO" id="GO:0015562">
    <property type="term" value="F:efflux transmembrane transporter activity"/>
    <property type="evidence" value="ECO:0007669"/>
    <property type="project" value="TreeGrafter"/>
</dbReference>
<evidence type="ECO:0000256" key="3">
    <source>
        <dbReference type="SAM" id="MobiDB-lite"/>
    </source>
</evidence>
<dbReference type="InterPro" id="IPR058625">
    <property type="entry name" value="MdtA-like_BSH"/>
</dbReference>
<feature type="region of interest" description="Disordered" evidence="3">
    <location>
        <begin position="304"/>
        <end position="325"/>
    </location>
</feature>
<dbReference type="Pfam" id="PF25917">
    <property type="entry name" value="BSH_RND"/>
    <property type="match status" value="1"/>
</dbReference>
<dbReference type="GO" id="GO:1990281">
    <property type="term" value="C:efflux pump complex"/>
    <property type="evidence" value="ECO:0007669"/>
    <property type="project" value="TreeGrafter"/>
</dbReference>
<feature type="domain" description="CusB-like beta-barrel" evidence="5">
    <location>
        <begin position="211"/>
        <end position="283"/>
    </location>
</feature>
<dbReference type="KEGG" id="moz:MoryE10_14100"/>
<evidence type="ECO:0000313" key="6">
    <source>
        <dbReference type="EMBL" id="BBL70804.1"/>
    </source>
</evidence>
<keyword evidence="2" id="KW-0175">Coiled coil</keyword>
<evidence type="ECO:0000259" key="5">
    <source>
        <dbReference type="Pfam" id="PF25954"/>
    </source>
</evidence>
<dbReference type="PANTHER" id="PTHR30469:SF33">
    <property type="entry name" value="SLR1207 PROTEIN"/>
    <property type="match status" value="1"/>
</dbReference>
<dbReference type="PANTHER" id="PTHR30469">
    <property type="entry name" value="MULTIDRUG RESISTANCE PROTEIN MDTA"/>
    <property type="match status" value="1"/>
</dbReference>
<dbReference type="FunFam" id="2.40.30.170:FF:000010">
    <property type="entry name" value="Efflux RND transporter periplasmic adaptor subunit"/>
    <property type="match status" value="1"/>
</dbReference>
<reference evidence="6" key="1">
    <citation type="submission" date="2019-06" db="EMBL/GenBank/DDBJ databases">
        <title>Complete genome sequence of Methylogaea oryzae strain JCM16910.</title>
        <authorList>
            <person name="Asakawa S."/>
        </authorList>
    </citation>
    <scope>NUCLEOTIDE SEQUENCE</scope>
    <source>
        <strain evidence="6">E10</strain>
    </source>
</reference>
<feature type="coiled-coil region" evidence="2">
    <location>
        <begin position="99"/>
        <end position="157"/>
    </location>
</feature>
<sequence>MSRSKLVILAVLLLVPAALALWFYRQPPSADSRYRLVRVERGDIKQTVSANGTLNPVVLVNVGTQVSGTVKVLKADFNDRVEAGQVLAELDPPLFQAALAQSQANVANAQALLRLAQANEKRIRALFQQDYVARADLDQATQALDAARAQVALAEAQTRRDQTNMRYSVIVSPVSGVVVSRNVDIGQTVAASFQTPTLFTIAQDLKRMQIDTAVAEADVGGVRVNQAVSFSVDAFPERNFRGVVRQIRLNSQVQQNVVTYDVVIDVDNQDEALLPGMTAFVNIVVAEKRNVLRLPQAALRYKPAGEAPAGGRKEGGGKKPQGGEKTVYRLQDGQPTAVPVRLGIGDGKFVELTEGSLQEGDNLVAEELQPRKPGDAPAAGGQPGGAGGAFRMRMF</sequence>
<feature type="region of interest" description="Disordered" evidence="3">
    <location>
        <begin position="355"/>
        <end position="395"/>
    </location>
</feature>
<dbReference type="NCBIfam" id="TIGR01730">
    <property type="entry name" value="RND_mfp"/>
    <property type="match status" value="1"/>
</dbReference>
<feature type="domain" description="Multidrug resistance protein MdtA-like barrel-sandwich hybrid" evidence="4">
    <location>
        <begin position="60"/>
        <end position="198"/>
    </location>
</feature>
<organism evidence="6 7">
    <name type="scientific">Methylogaea oryzae</name>
    <dbReference type="NCBI Taxonomy" id="1295382"/>
    <lineage>
        <taxon>Bacteria</taxon>
        <taxon>Pseudomonadati</taxon>
        <taxon>Pseudomonadota</taxon>
        <taxon>Gammaproteobacteria</taxon>
        <taxon>Methylococcales</taxon>
        <taxon>Methylococcaceae</taxon>
        <taxon>Methylogaea</taxon>
    </lineage>
</organism>
<accession>A0A8D4VQK0</accession>
<dbReference type="Pfam" id="PF25954">
    <property type="entry name" value="Beta-barrel_RND_2"/>
    <property type="match status" value="1"/>
</dbReference>
<keyword evidence="7" id="KW-1185">Reference proteome</keyword>
<name>A0A8D4VQK0_9GAMM</name>
<gene>
    <name evidence="6" type="ORF">MoryE10_14100</name>
</gene>
<dbReference type="EMBL" id="AP019782">
    <property type="protein sequence ID" value="BBL70804.1"/>
    <property type="molecule type" value="Genomic_DNA"/>
</dbReference>
<dbReference type="InterPro" id="IPR006143">
    <property type="entry name" value="RND_pump_MFP"/>
</dbReference>